<comment type="caution">
    <text evidence="2">The sequence shown here is derived from an EMBL/GenBank/DDBJ whole genome shotgun (WGS) entry which is preliminary data.</text>
</comment>
<gene>
    <name evidence="2" type="ORF">AFUS01_LOCUS15562</name>
</gene>
<proteinExistence type="predicted"/>
<evidence type="ECO:0000256" key="1">
    <source>
        <dbReference type="SAM" id="Phobius"/>
    </source>
</evidence>
<protein>
    <submittedName>
        <fullName evidence="2">Uncharacterized protein</fullName>
    </submittedName>
</protein>
<evidence type="ECO:0000313" key="2">
    <source>
        <dbReference type="EMBL" id="CAG7726664.1"/>
    </source>
</evidence>
<reference evidence="2" key="1">
    <citation type="submission" date="2021-06" db="EMBL/GenBank/DDBJ databases">
        <authorList>
            <person name="Hodson N. C."/>
            <person name="Mongue J. A."/>
            <person name="Jaron S. K."/>
        </authorList>
    </citation>
    <scope>NUCLEOTIDE SEQUENCE</scope>
</reference>
<feature type="transmembrane region" description="Helical" evidence="1">
    <location>
        <begin position="245"/>
        <end position="265"/>
    </location>
</feature>
<name>A0A8J2P0W5_9HEXA</name>
<keyword evidence="3" id="KW-1185">Reference proteome</keyword>
<organism evidence="2 3">
    <name type="scientific">Allacma fusca</name>
    <dbReference type="NCBI Taxonomy" id="39272"/>
    <lineage>
        <taxon>Eukaryota</taxon>
        <taxon>Metazoa</taxon>
        <taxon>Ecdysozoa</taxon>
        <taxon>Arthropoda</taxon>
        <taxon>Hexapoda</taxon>
        <taxon>Collembola</taxon>
        <taxon>Symphypleona</taxon>
        <taxon>Sminthuridae</taxon>
        <taxon>Allacma</taxon>
    </lineage>
</organism>
<evidence type="ECO:0000313" key="3">
    <source>
        <dbReference type="Proteomes" id="UP000708208"/>
    </source>
</evidence>
<dbReference type="Proteomes" id="UP000708208">
    <property type="component" value="Unassembled WGS sequence"/>
</dbReference>
<keyword evidence="1" id="KW-0812">Transmembrane</keyword>
<sequence>MLSKRTVHSVGRFLNFVNSCGMLPFQWSEKKEKLKLPKSNAAYVLLTINRNAKEIITCYNMYISFFTKNGRTKMTRDKSDFLLDKFASFMTIASLTTSVTICSLALVDPHNPRYFYGGLPNSLRLQPIFVILFIIEVELLQLSVCTVFVVYLFALSYCLGISMMLKELNKHHSKLLTNKFNRFKIAFRRTRESVNAYKQLMIINSMFKECFTFLLVNSLSTILICHILVIYIAVKLHSDMPVISLAPFAFWSVGVLPMEIIYVFVMAQVFECSKKVIKNLERRVLPQERRYARLLPFGLKLAGNIKRNTPLLVVMIVFRMSRSLLIIF</sequence>
<dbReference type="AlphaFoldDB" id="A0A8J2P0W5"/>
<feature type="transmembrane region" description="Helical" evidence="1">
    <location>
        <begin position="86"/>
        <end position="107"/>
    </location>
</feature>
<accession>A0A8J2P0W5</accession>
<keyword evidence="1" id="KW-0472">Membrane</keyword>
<keyword evidence="1" id="KW-1133">Transmembrane helix</keyword>
<feature type="transmembrane region" description="Helical" evidence="1">
    <location>
        <begin position="210"/>
        <end position="233"/>
    </location>
</feature>
<dbReference type="EMBL" id="CAJVCH010138566">
    <property type="protein sequence ID" value="CAG7726664.1"/>
    <property type="molecule type" value="Genomic_DNA"/>
</dbReference>
<feature type="transmembrane region" description="Helical" evidence="1">
    <location>
        <begin position="127"/>
        <end position="160"/>
    </location>
</feature>